<dbReference type="InterPro" id="IPR011761">
    <property type="entry name" value="ATP-grasp"/>
</dbReference>
<keyword evidence="4 6" id="KW-0067">ATP-binding</keyword>
<evidence type="ECO:0000256" key="1">
    <source>
        <dbReference type="ARBA" id="ARBA00001953"/>
    </source>
</evidence>
<evidence type="ECO:0000256" key="4">
    <source>
        <dbReference type="ARBA" id="ARBA00022840"/>
    </source>
</evidence>
<dbReference type="SUPFAM" id="SSF56059">
    <property type="entry name" value="Glutathione synthetase ATP-binding domain-like"/>
    <property type="match status" value="1"/>
</dbReference>
<dbReference type="Gene3D" id="3.30.470.20">
    <property type="entry name" value="ATP-grasp fold, B domain"/>
    <property type="match status" value="1"/>
</dbReference>
<dbReference type="InterPro" id="IPR011053">
    <property type="entry name" value="Single_hybrid_motif"/>
</dbReference>
<accession>A0ABY5TL53</accession>
<keyword evidence="5" id="KW-0092">Biotin</keyword>
<dbReference type="Pfam" id="PF02785">
    <property type="entry name" value="Biotin_carb_C"/>
    <property type="match status" value="1"/>
</dbReference>
<dbReference type="SUPFAM" id="SSF52440">
    <property type="entry name" value="PreATP-grasp domain"/>
    <property type="match status" value="1"/>
</dbReference>
<dbReference type="CDD" id="cd06850">
    <property type="entry name" value="biotinyl_domain"/>
    <property type="match status" value="1"/>
</dbReference>
<dbReference type="SUPFAM" id="SSF51230">
    <property type="entry name" value="Single hybrid motif"/>
    <property type="match status" value="1"/>
</dbReference>
<keyword evidence="3 6" id="KW-0547">Nucleotide-binding</keyword>
<dbReference type="PROSITE" id="PS50975">
    <property type="entry name" value="ATP_GRASP"/>
    <property type="match status" value="1"/>
</dbReference>
<dbReference type="InterPro" id="IPR005482">
    <property type="entry name" value="Biotin_COase_C"/>
</dbReference>
<dbReference type="Pfam" id="PF02786">
    <property type="entry name" value="CPSase_L_D2"/>
    <property type="match status" value="1"/>
</dbReference>
<feature type="domain" description="Biotin carboxylation" evidence="9">
    <location>
        <begin position="3"/>
        <end position="448"/>
    </location>
</feature>
<feature type="domain" description="Lipoyl-binding" evidence="7">
    <location>
        <begin position="592"/>
        <end position="668"/>
    </location>
</feature>
<evidence type="ECO:0000256" key="3">
    <source>
        <dbReference type="ARBA" id="ARBA00022741"/>
    </source>
</evidence>
<dbReference type="InterPro" id="IPR005481">
    <property type="entry name" value="BC-like_N"/>
</dbReference>
<dbReference type="PROSITE" id="PS00188">
    <property type="entry name" value="BIOTIN"/>
    <property type="match status" value="1"/>
</dbReference>
<evidence type="ECO:0000313" key="11">
    <source>
        <dbReference type="Proteomes" id="UP001059934"/>
    </source>
</evidence>
<evidence type="ECO:0000259" key="9">
    <source>
        <dbReference type="PROSITE" id="PS50979"/>
    </source>
</evidence>
<dbReference type="InterPro" id="IPR050856">
    <property type="entry name" value="Biotin_carboxylase_complex"/>
</dbReference>
<dbReference type="InterPro" id="IPR011764">
    <property type="entry name" value="Biotin_carboxylation_dom"/>
</dbReference>
<protein>
    <submittedName>
        <fullName evidence="10">ATP-grasp domain-containing protein</fullName>
    </submittedName>
</protein>
<feature type="domain" description="ATP-grasp" evidence="8">
    <location>
        <begin position="122"/>
        <end position="319"/>
    </location>
</feature>
<organism evidence="10 11">
    <name type="scientific">SAR92 clade bacterium H455</name>
    <dbReference type="NCBI Taxonomy" id="2974818"/>
    <lineage>
        <taxon>Bacteria</taxon>
        <taxon>Pseudomonadati</taxon>
        <taxon>Pseudomonadota</taxon>
        <taxon>Gammaproteobacteria</taxon>
        <taxon>Cellvibrionales</taxon>
        <taxon>Porticoccaceae</taxon>
        <taxon>SAR92 clade</taxon>
    </lineage>
</organism>
<dbReference type="Proteomes" id="UP001059934">
    <property type="component" value="Chromosome"/>
</dbReference>
<gene>
    <name evidence="10" type="ORF">NYF23_08630</name>
</gene>
<reference evidence="10" key="1">
    <citation type="submission" date="2022-08" db="EMBL/GenBank/DDBJ databases">
        <title>Catabolic pathway analysis in culturable SAR92 clade bacteria reveals their overlooked roles in DMSP degradation in coastal seas.</title>
        <authorList>
            <person name="He X."/>
            <person name="Zhang X."/>
            <person name="Zhang Y."/>
        </authorList>
    </citation>
    <scope>NUCLEOTIDE SEQUENCE</scope>
    <source>
        <strain evidence="10">H455</strain>
    </source>
</reference>
<dbReference type="InterPro" id="IPR001882">
    <property type="entry name" value="Biotin_BS"/>
</dbReference>
<dbReference type="InterPro" id="IPR016185">
    <property type="entry name" value="PreATP-grasp_dom_sf"/>
</dbReference>
<evidence type="ECO:0000259" key="8">
    <source>
        <dbReference type="PROSITE" id="PS50975"/>
    </source>
</evidence>
<dbReference type="InterPro" id="IPR005479">
    <property type="entry name" value="CPAse_ATP-bd"/>
</dbReference>
<dbReference type="PROSITE" id="PS00867">
    <property type="entry name" value="CPSASE_2"/>
    <property type="match status" value="1"/>
</dbReference>
<proteinExistence type="predicted"/>
<dbReference type="PROSITE" id="PS50968">
    <property type="entry name" value="BIOTINYL_LIPOYL"/>
    <property type="match status" value="1"/>
</dbReference>
<dbReference type="PANTHER" id="PTHR18866:SF33">
    <property type="entry name" value="METHYLCROTONOYL-COA CARBOXYLASE SUBUNIT ALPHA, MITOCHONDRIAL-RELATED"/>
    <property type="match status" value="1"/>
</dbReference>
<dbReference type="SMART" id="SM00878">
    <property type="entry name" value="Biotin_carb_C"/>
    <property type="match status" value="1"/>
</dbReference>
<dbReference type="InterPro" id="IPR000089">
    <property type="entry name" value="Biotin_lipoyl"/>
</dbReference>
<dbReference type="Pfam" id="PF00289">
    <property type="entry name" value="Biotin_carb_N"/>
    <property type="match status" value="1"/>
</dbReference>
<evidence type="ECO:0000256" key="5">
    <source>
        <dbReference type="ARBA" id="ARBA00023267"/>
    </source>
</evidence>
<dbReference type="EMBL" id="CP103416">
    <property type="protein sequence ID" value="UVW34095.1"/>
    <property type="molecule type" value="Genomic_DNA"/>
</dbReference>
<dbReference type="Gene3D" id="2.40.50.100">
    <property type="match status" value="1"/>
</dbReference>
<evidence type="ECO:0000256" key="2">
    <source>
        <dbReference type="ARBA" id="ARBA00022598"/>
    </source>
</evidence>
<evidence type="ECO:0000259" key="7">
    <source>
        <dbReference type="PROSITE" id="PS50968"/>
    </source>
</evidence>
<dbReference type="SUPFAM" id="SSF51246">
    <property type="entry name" value="Rudiment single hybrid motif"/>
    <property type="match status" value="1"/>
</dbReference>
<evidence type="ECO:0000313" key="10">
    <source>
        <dbReference type="EMBL" id="UVW34095.1"/>
    </source>
</evidence>
<dbReference type="InterPro" id="IPR011054">
    <property type="entry name" value="Rudment_hybrid_motif"/>
</dbReference>
<dbReference type="Pfam" id="PF00364">
    <property type="entry name" value="Biotin_lipoyl"/>
    <property type="match status" value="1"/>
</dbReference>
<keyword evidence="2" id="KW-0436">Ligase</keyword>
<comment type="cofactor">
    <cofactor evidence="1">
        <name>biotin</name>
        <dbReference type="ChEBI" id="CHEBI:57586"/>
    </cofactor>
</comment>
<dbReference type="PANTHER" id="PTHR18866">
    <property type="entry name" value="CARBOXYLASE:PYRUVATE/ACETYL-COA/PROPIONYL-COA CARBOXYLASE"/>
    <property type="match status" value="1"/>
</dbReference>
<keyword evidence="11" id="KW-1185">Reference proteome</keyword>
<dbReference type="PROSITE" id="PS50979">
    <property type="entry name" value="BC"/>
    <property type="match status" value="1"/>
</dbReference>
<sequence>MKRFNSILIANRGEIACRVIRTAKELGYRAIAVYSDADAAAPHVQLADEAVGIGPGPVGESYLLAERIIEAAIASGAEAIHPGYGFLSENAAFAAAVEAAGLVFIGPSADAIEVMGNKAESKRRMIAAGVPCVPGYQGRDQSDQSLLIEAAKIRLPLMVKAAAGGGGRGMRLVHDQAELATAIKLARAEAESAFGSGELILEKAIIQPRHVEIQVFADSFGNTVHLGERDCSVQRRHQKVIEEAPCPIMTTELREQMGQSAIDAARSVNYRGAGTVEFLLDNSGGFYFLEMNTRLQVEHPVTELVTGLDLVALQIAVAQGEPLGLEQADIRLEGHAIEVRLYTEDPSQDFLPASGAVELWQPASAVGLRIDSGICSGQSISPFYDPMVAKVIGYGPTREVARLRLIAGLKETVLFGTPNNARFIVQCLEKQRFIDGLVTTGFIAEEFSEADLADPLPEFADAAVAAVLELRLEHNQLFQRALGVSHNLRDWTSASCLVSRKKYQFDELSYDLAISPEGSDSYRVTGMVAATDTGESPTVVVTLSQLQDTNAQLLVDGKAITATYRSPKKGQLYCSIEGRSAFFKDLIILDGLVDEAVGGGRVISPMHGLLLDVLVVPGDLVVKGQVLAVLEAMKMHYEITAEIDGTVSEVSAVTGNQVATDDLLIEISEPDNDETKHEAA</sequence>
<evidence type="ECO:0000256" key="6">
    <source>
        <dbReference type="PROSITE-ProRule" id="PRU00409"/>
    </source>
</evidence>
<name>A0ABY5TL53_9GAMM</name>